<gene>
    <name evidence="1" type="ORF">FJR45_00615</name>
</gene>
<keyword evidence="1" id="KW-0255">Endonuclease</keyword>
<dbReference type="KEGG" id="ssei:FJR45_00615"/>
<keyword evidence="1" id="KW-0540">Nuclease</keyword>
<reference evidence="1 2" key="1">
    <citation type="submission" date="2019-06" db="EMBL/GenBank/DDBJ databases">
        <title>Sulfurimonas gotlandica sp. nov., a chemoautotrophic and psychrotolerant epsilonproteobacterium isolated from a pelagic redoxcline, and an emended description of the genus Sulfurimonas.</title>
        <authorList>
            <person name="Wang S."/>
            <person name="Jiang L."/>
            <person name="Shao Z."/>
        </authorList>
    </citation>
    <scope>NUCLEOTIDE SEQUENCE [LARGE SCALE GENOMIC DNA]</scope>
    <source>
        <strain evidence="1 2">S2-6</strain>
    </source>
</reference>
<dbReference type="GO" id="GO:0009036">
    <property type="term" value="F:type II site-specific deoxyribonuclease activity"/>
    <property type="evidence" value="ECO:0007669"/>
    <property type="project" value="InterPro"/>
</dbReference>
<organism evidence="1 2">
    <name type="scientific">Sulfurimonas sediminis</name>
    <dbReference type="NCBI Taxonomy" id="2590020"/>
    <lineage>
        <taxon>Bacteria</taxon>
        <taxon>Pseudomonadati</taxon>
        <taxon>Campylobacterota</taxon>
        <taxon>Epsilonproteobacteria</taxon>
        <taxon>Campylobacterales</taxon>
        <taxon>Sulfurimonadaceae</taxon>
        <taxon>Sulfurimonas</taxon>
    </lineage>
</organism>
<accession>A0A7M1AZ05</accession>
<dbReference type="REBASE" id="450273">
    <property type="entry name" value="SspS26ORF620P"/>
</dbReference>
<dbReference type="GO" id="GO:0009307">
    <property type="term" value="P:DNA restriction-modification system"/>
    <property type="evidence" value="ECO:0007669"/>
    <property type="project" value="InterPro"/>
</dbReference>
<dbReference type="EMBL" id="CP041235">
    <property type="protein sequence ID" value="QOP42536.1"/>
    <property type="molecule type" value="Genomic_DNA"/>
</dbReference>
<protein>
    <submittedName>
        <fullName evidence="1">NgoPII family restriction endonuclease</fullName>
    </submittedName>
</protein>
<proteinExistence type="predicted"/>
<dbReference type="RefSeq" id="WP_193150900.1">
    <property type="nucleotide sequence ID" value="NZ_CP041235.1"/>
</dbReference>
<name>A0A7M1AZ05_9BACT</name>
<evidence type="ECO:0000313" key="2">
    <source>
        <dbReference type="Proteomes" id="UP000593719"/>
    </source>
</evidence>
<evidence type="ECO:0000313" key="1">
    <source>
        <dbReference type="EMBL" id="QOP42536.1"/>
    </source>
</evidence>
<keyword evidence="2" id="KW-1185">Reference proteome</keyword>
<dbReference type="Pfam" id="PF09521">
    <property type="entry name" value="RE_NgoPII"/>
    <property type="match status" value="1"/>
</dbReference>
<dbReference type="AlphaFoldDB" id="A0A7M1AZ05"/>
<dbReference type="Proteomes" id="UP000593719">
    <property type="component" value="Chromosome"/>
</dbReference>
<sequence length="280" mass="32365">MSNVLKAFLNIVTNYQTNIQNITDGNNRMNNMGEGLEAYIKNIFADTINEVDETKKLEKISKTFSYTGNKTNPPDMMLWNGDAIEVKKIESASTSLQLNSSHPKSKLLNTNTKINQTCRECEKWTEKDLIYTIGYVKSKKLNSLWMVYGDCYAADEETYQKVEDEITTSINYLDDLEINHETNELSGIKNVDPLNITYLRVRGMWIIENPNKVYEYIYQYDKNLNFQLVCLMKKSKYNSFPKEDIKKIESNDNINISDVKIKNPNNPANLIDAKLLVFKV</sequence>
<dbReference type="GO" id="GO:0003677">
    <property type="term" value="F:DNA binding"/>
    <property type="evidence" value="ECO:0007669"/>
    <property type="project" value="InterPro"/>
</dbReference>
<dbReference type="InterPro" id="IPR019046">
    <property type="entry name" value="Restrct_endonuc_II_NgoPII"/>
</dbReference>
<keyword evidence="1" id="KW-0378">Hydrolase</keyword>